<proteinExistence type="predicted"/>
<dbReference type="Proteomes" id="UP000305526">
    <property type="component" value="Unassembled WGS sequence"/>
</dbReference>
<dbReference type="RefSeq" id="WP_132964502.1">
    <property type="nucleotide sequence ID" value="NZ_LEKL01000014.1"/>
</dbReference>
<dbReference type="PROSITE" id="PS51257">
    <property type="entry name" value="PROKAR_LIPOPROTEIN"/>
    <property type="match status" value="1"/>
</dbReference>
<feature type="chain" id="PRO_5020623586" description="CNP1-like family protein" evidence="1">
    <location>
        <begin position="23"/>
        <end position="195"/>
    </location>
</feature>
<keyword evidence="1" id="KW-0732">Signal</keyword>
<evidence type="ECO:0000313" key="2">
    <source>
        <dbReference type="EMBL" id="TCV89896.1"/>
    </source>
</evidence>
<evidence type="ECO:0000313" key="5">
    <source>
        <dbReference type="Proteomes" id="UP000305526"/>
    </source>
</evidence>
<dbReference type="EMBL" id="SMCP01000001">
    <property type="protein sequence ID" value="TCV89896.1"/>
    <property type="molecule type" value="Genomic_DNA"/>
</dbReference>
<dbReference type="EMBL" id="VDGV01000100">
    <property type="protein sequence ID" value="TNG89280.1"/>
    <property type="molecule type" value="Genomic_DNA"/>
</dbReference>
<name>A0A4R3YCZ2_9PAST</name>
<reference evidence="2 4" key="1">
    <citation type="submission" date="2019-03" db="EMBL/GenBank/DDBJ databases">
        <title>Genomic Encyclopedia of Type Strains, Phase IV (KMG-IV): sequencing the most valuable type-strain genomes for metagenomic binning, comparative biology and taxonomic classification.</title>
        <authorList>
            <person name="Goeker M."/>
        </authorList>
    </citation>
    <scope>NUCLEOTIDE SEQUENCE [LARGE SCALE GENOMIC DNA]</scope>
    <source>
        <strain evidence="2 4">DSM 28140</strain>
    </source>
</reference>
<evidence type="ECO:0000256" key="1">
    <source>
        <dbReference type="SAM" id="SignalP"/>
    </source>
</evidence>
<dbReference type="Proteomes" id="UP000294619">
    <property type="component" value="Unassembled WGS sequence"/>
</dbReference>
<reference evidence="3 5" key="2">
    <citation type="submission" date="2019-05" db="EMBL/GenBank/DDBJ databases">
        <title>Pasteurellaceae isolates from reptiles.</title>
        <authorList>
            <person name="Bojesen A.M."/>
            <person name="Lund E."/>
        </authorList>
    </citation>
    <scope>NUCLEOTIDE SEQUENCE [LARGE SCALE GENOMIC DNA]</scope>
    <source>
        <strain evidence="3 5">ELNT2x</strain>
    </source>
</reference>
<gene>
    <name evidence="2" type="ORF">EDC16_101206</name>
    <name evidence="3" type="ORF">FHQ21_10340</name>
</gene>
<protein>
    <recommendedName>
        <fullName evidence="6">CNP1-like family protein</fullName>
    </recommendedName>
</protein>
<evidence type="ECO:0000313" key="3">
    <source>
        <dbReference type="EMBL" id="TNG89280.1"/>
    </source>
</evidence>
<sequence length="195" mass="22409">MWRYSLLLVVLLAGCVTKPSVTTPPLPDNSKVFRPASEVVLDGKTFVPGKTVDLIEMVKYVYEPKAGTKGALSREKVTLFFDKNLRNINLQQRMALRQRSYQHSTNSIADLSIQDNTLYSTVIYRPSAQYDYWGVEVAKGRDLSDCGFLELQYAYAQNKPKLINDEKAFLNSQIYPNARQYLSKLQQQPWLWQCE</sequence>
<accession>A0A4R3YCZ2</accession>
<evidence type="ECO:0008006" key="6">
    <source>
        <dbReference type="Google" id="ProtNLM"/>
    </source>
</evidence>
<dbReference type="AlphaFoldDB" id="A0A4R3YCZ2"/>
<evidence type="ECO:0000313" key="4">
    <source>
        <dbReference type="Proteomes" id="UP000294619"/>
    </source>
</evidence>
<feature type="signal peptide" evidence="1">
    <location>
        <begin position="1"/>
        <end position="22"/>
    </location>
</feature>
<comment type="caution">
    <text evidence="2">The sequence shown here is derived from an EMBL/GenBank/DDBJ whole genome shotgun (WGS) entry which is preliminary data.</text>
</comment>
<keyword evidence="5" id="KW-1185">Reference proteome</keyword>
<organism evidence="2 4">
    <name type="scientific">Testudinibacter aquarius</name>
    <dbReference type="NCBI Taxonomy" id="1524974"/>
    <lineage>
        <taxon>Bacteria</taxon>
        <taxon>Pseudomonadati</taxon>
        <taxon>Pseudomonadota</taxon>
        <taxon>Gammaproteobacteria</taxon>
        <taxon>Pasteurellales</taxon>
        <taxon>Pasteurellaceae</taxon>
        <taxon>Testudinibacter</taxon>
    </lineage>
</organism>